<keyword evidence="2" id="KW-1185">Reference proteome</keyword>
<evidence type="ECO:0000313" key="1">
    <source>
        <dbReference type="EMBL" id="PHM73692.1"/>
    </source>
</evidence>
<dbReference type="OrthoDB" id="6448170at2"/>
<accession>A0A2D0LDE4</accession>
<gene>
    <name evidence="1" type="ORF">Xkoz_01513</name>
</gene>
<sequence>MDNLRFVNIDKNAFDIIINNKNHCIGVVEGRGDDVDFITLERFNNFFIIKSLDIDIEHIFDNQYLPIDLNSGDYVVLTQEGGYDWLDDIDRRTTLLIDDAHHFQGGPDSPRVSFYEYSVLTPDYFFYEGADNGK</sequence>
<comment type="caution">
    <text evidence="1">The sequence shown here is derived from an EMBL/GenBank/DDBJ whole genome shotgun (WGS) entry which is preliminary data.</text>
</comment>
<proteinExistence type="predicted"/>
<dbReference type="Proteomes" id="UP000221101">
    <property type="component" value="Unassembled WGS sequence"/>
</dbReference>
<evidence type="ECO:0000313" key="2">
    <source>
        <dbReference type="Proteomes" id="UP000221101"/>
    </source>
</evidence>
<protein>
    <submittedName>
        <fullName evidence="1">Uncharacterized protein</fullName>
    </submittedName>
</protein>
<dbReference type="RefSeq" id="WP_099141579.1">
    <property type="nucleotide sequence ID" value="NZ_CAWNOR010000130.1"/>
</dbReference>
<dbReference type="EMBL" id="NJCX01000009">
    <property type="protein sequence ID" value="PHM73692.1"/>
    <property type="molecule type" value="Genomic_DNA"/>
</dbReference>
<organism evidence="1 2">
    <name type="scientific">Xenorhabdus kozodoii</name>
    <dbReference type="NCBI Taxonomy" id="351676"/>
    <lineage>
        <taxon>Bacteria</taxon>
        <taxon>Pseudomonadati</taxon>
        <taxon>Pseudomonadota</taxon>
        <taxon>Gammaproteobacteria</taxon>
        <taxon>Enterobacterales</taxon>
        <taxon>Morganellaceae</taxon>
        <taxon>Xenorhabdus</taxon>
    </lineage>
</organism>
<dbReference type="AlphaFoldDB" id="A0A2D0LDE4"/>
<reference evidence="1 2" key="1">
    <citation type="journal article" date="2017" name="Nat. Microbiol.">
        <title>Natural product diversity associated with the nematode symbionts Photorhabdus and Xenorhabdus.</title>
        <authorList>
            <person name="Tobias N.J."/>
            <person name="Wolff H."/>
            <person name="Djahanschiri B."/>
            <person name="Grundmann F."/>
            <person name="Kronenwerth M."/>
            <person name="Shi Y.M."/>
            <person name="Simonyi S."/>
            <person name="Grun P."/>
            <person name="Shapiro-Ilan D."/>
            <person name="Pidot S.J."/>
            <person name="Stinear T.P."/>
            <person name="Ebersberger I."/>
            <person name="Bode H.B."/>
        </authorList>
    </citation>
    <scope>NUCLEOTIDE SEQUENCE [LARGE SCALE GENOMIC DNA]</scope>
    <source>
        <strain evidence="1 2">DSM 17907</strain>
    </source>
</reference>
<name>A0A2D0LDE4_9GAMM</name>